<organism evidence="3 4">
    <name type="scientific">Erysiphe neolycopersici</name>
    <dbReference type="NCBI Taxonomy" id="212602"/>
    <lineage>
        <taxon>Eukaryota</taxon>
        <taxon>Fungi</taxon>
        <taxon>Dikarya</taxon>
        <taxon>Ascomycota</taxon>
        <taxon>Pezizomycotina</taxon>
        <taxon>Leotiomycetes</taxon>
        <taxon>Erysiphales</taxon>
        <taxon>Erysiphaceae</taxon>
        <taxon>Erysiphe</taxon>
    </lineage>
</organism>
<feature type="region of interest" description="Disordered" evidence="1">
    <location>
        <begin position="20"/>
        <end position="77"/>
    </location>
</feature>
<protein>
    <submittedName>
        <fullName evidence="3">Putative small secreted protein</fullName>
    </submittedName>
</protein>
<feature type="compositionally biased region" description="Basic and acidic residues" evidence="1">
    <location>
        <begin position="22"/>
        <end position="51"/>
    </location>
</feature>
<gene>
    <name evidence="3" type="ORF">OnM2_002042</name>
</gene>
<sequence length="201" mass="21503">MRFSIALLAFIFITLVLSSPLPDKKDSKDKDSDKNEKSSSDSDSDKKETKSKATASEEGAATLSSRPYSELQISSGVAGNAEQEAAAKFNGLDKVDPATVSKADRDMIKQIHDIAEKAEINAFNPAIEKATGDELKALKIGKTKNKVLKTSATALVQKIDKAHGKDVDPAKMAKELAKKAKNIKLDVEAKGQASKEVTLDG</sequence>
<dbReference type="Proteomes" id="UP000286134">
    <property type="component" value="Unassembled WGS sequence"/>
</dbReference>
<dbReference type="AlphaFoldDB" id="A0A420I7Y3"/>
<evidence type="ECO:0000313" key="4">
    <source>
        <dbReference type="Proteomes" id="UP000286134"/>
    </source>
</evidence>
<evidence type="ECO:0000256" key="1">
    <source>
        <dbReference type="SAM" id="MobiDB-lite"/>
    </source>
</evidence>
<comment type="caution">
    <text evidence="3">The sequence shown here is derived from an EMBL/GenBank/DDBJ whole genome shotgun (WGS) entry which is preliminary data.</text>
</comment>
<reference evidence="3 4" key="1">
    <citation type="journal article" date="2018" name="BMC Genomics">
        <title>Comparative genome analyses reveal sequence features reflecting distinct modes of host-adaptation between dicot and monocot powdery mildew.</title>
        <authorList>
            <person name="Wu Y."/>
            <person name="Ma X."/>
            <person name="Pan Z."/>
            <person name="Kale S.D."/>
            <person name="Song Y."/>
            <person name="King H."/>
            <person name="Zhang Q."/>
            <person name="Presley C."/>
            <person name="Deng X."/>
            <person name="Wei C.I."/>
            <person name="Xiao S."/>
        </authorList>
    </citation>
    <scope>NUCLEOTIDE SEQUENCE [LARGE SCALE GENOMIC DNA]</scope>
    <source>
        <strain evidence="3">UMSG2</strain>
    </source>
</reference>
<evidence type="ECO:0000313" key="3">
    <source>
        <dbReference type="EMBL" id="RKF65827.1"/>
    </source>
</evidence>
<keyword evidence="2" id="KW-0732">Signal</keyword>
<feature type="signal peptide" evidence="2">
    <location>
        <begin position="1"/>
        <end position="18"/>
    </location>
</feature>
<dbReference type="PANTHER" id="PTHR38849:SF1">
    <property type="entry name" value="SMALL SECRETED PROTEIN"/>
    <property type="match status" value="1"/>
</dbReference>
<feature type="compositionally biased region" description="Polar residues" evidence="1">
    <location>
        <begin position="62"/>
        <end position="77"/>
    </location>
</feature>
<accession>A0A420I7Y3</accession>
<feature type="chain" id="PRO_5019047837" evidence="2">
    <location>
        <begin position="19"/>
        <end position="201"/>
    </location>
</feature>
<proteinExistence type="predicted"/>
<dbReference type="PANTHER" id="PTHR38849">
    <property type="entry name" value="SMALL SECRETED PROTEIN"/>
    <property type="match status" value="1"/>
</dbReference>
<name>A0A420I7Y3_9PEZI</name>
<dbReference type="EMBL" id="MCFK01000274">
    <property type="protein sequence ID" value="RKF65827.1"/>
    <property type="molecule type" value="Genomic_DNA"/>
</dbReference>
<dbReference type="OrthoDB" id="2151417at2759"/>
<keyword evidence="4" id="KW-1185">Reference proteome</keyword>
<evidence type="ECO:0000256" key="2">
    <source>
        <dbReference type="SAM" id="SignalP"/>
    </source>
</evidence>